<organism evidence="2 3">
    <name type="scientific">Plasmodium falciparum UGT5.1</name>
    <dbReference type="NCBI Taxonomy" id="1237627"/>
    <lineage>
        <taxon>Eukaryota</taxon>
        <taxon>Sar</taxon>
        <taxon>Alveolata</taxon>
        <taxon>Apicomplexa</taxon>
        <taxon>Aconoidasida</taxon>
        <taxon>Haemosporida</taxon>
        <taxon>Plasmodiidae</taxon>
        <taxon>Plasmodium</taxon>
        <taxon>Plasmodium (Laverania)</taxon>
    </lineage>
</organism>
<evidence type="ECO:0000313" key="2">
    <source>
        <dbReference type="EMBL" id="EWC77315.1"/>
    </source>
</evidence>
<sequence>MKNNYFNDFYFYNYKKTKSTPIDLLRVIDIPKGNYDIPTLKSSNIYIPYASYPYKGKTYINMFKGIMLVIVLETTKIPLISLYPKGSIKR</sequence>
<evidence type="ECO:0000259" key="1">
    <source>
        <dbReference type="Pfam" id="PF15445"/>
    </source>
</evidence>
<dbReference type="InterPro" id="IPR029211">
    <property type="entry name" value="PfEMP1_ATS"/>
</dbReference>
<reference evidence="2 3" key="1">
    <citation type="submission" date="2013-02" db="EMBL/GenBank/DDBJ databases">
        <title>The Genome Sequence of Plasmodium falciparum UGT5.1.</title>
        <authorList>
            <consortium name="The Broad Institute Genome Sequencing Platform"/>
            <consortium name="The Broad Institute Genome Sequencing Center for Infectious Disease"/>
            <person name="Neafsey D."/>
            <person name="Cheeseman I."/>
            <person name="Volkman S."/>
            <person name="Adams J."/>
            <person name="Walker B."/>
            <person name="Young S.K."/>
            <person name="Zeng Q."/>
            <person name="Gargeya S."/>
            <person name="Fitzgerald M."/>
            <person name="Haas B."/>
            <person name="Abouelleil A."/>
            <person name="Alvarado L."/>
            <person name="Arachchi H.M."/>
            <person name="Berlin A.M."/>
            <person name="Chapman S.B."/>
            <person name="Dewar J."/>
            <person name="Goldberg J."/>
            <person name="Griggs A."/>
            <person name="Gujja S."/>
            <person name="Hansen M."/>
            <person name="Howarth C."/>
            <person name="Imamovic A."/>
            <person name="Larimer J."/>
            <person name="McCowan C."/>
            <person name="Murphy C."/>
            <person name="Neiman D."/>
            <person name="Pearson M."/>
            <person name="Priest M."/>
            <person name="Roberts A."/>
            <person name="Saif S."/>
            <person name="Shea T."/>
            <person name="Sisk P."/>
            <person name="Sykes S."/>
            <person name="Wortman J."/>
            <person name="Nusbaum C."/>
            <person name="Birren B."/>
        </authorList>
    </citation>
    <scope>NUCLEOTIDE SEQUENCE [LARGE SCALE GENOMIC DNA]</scope>
    <source>
        <strain evidence="2 3">UGT5.1</strain>
    </source>
</reference>
<dbReference type="EMBL" id="KE124504">
    <property type="protein sequence ID" value="EWC77315.1"/>
    <property type="molecule type" value="Genomic_DNA"/>
</dbReference>
<accession>W7JEF7</accession>
<evidence type="ECO:0000313" key="3">
    <source>
        <dbReference type="Proteomes" id="UP000030697"/>
    </source>
</evidence>
<protein>
    <recommendedName>
        <fullName evidence="1">Plasmodium falciparum erythrocyte membrane protein 1 acidic terminal segment domain-containing protein</fullName>
    </recommendedName>
</protein>
<feature type="domain" description="Plasmodium falciparum erythrocyte membrane protein 1 acidic terminal segment" evidence="1">
    <location>
        <begin position="10"/>
        <end position="62"/>
    </location>
</feature>
<dbReference type="AlphaFoldDB" id="W7JEF7"/>
<dbReference type="Proteomes" id="UP000030697">
    <property type="component" value="Unassembled WGS sequence"/>
</dbReference>
<gene>
    <name evidence="2" type="ORF">C923_02013</name>
</gene>
<proteinExistence type="predicted"/>
<name>W7JEF7_PLAFA</name>
<dbReference type="Pfam" id="PF15445">
    <property type="entry name" value="ATS"/>
    <property type="match status" value="1"/>
</dbReference>